<keyword evidence="5 7" id="KW-0949">S-adenosyl-L-methionine</keyword>
<protein>
    <recommendedName>
        <fullName evidence="7">Ribosomal RNA small subunit methyltransferase A</fullName>
        <ecNumber evidence="7">2.1.1.182</ecNumber>
    </recommendedName>
    <alternativeName>
        <fullName evidence="7">16S rRNA (adenine(1518)-N(6)/adenine(1519)-N(6))-dimethyltransferase</fullName>
    </alternativeName>
    <alternativeName>
        <fullName evidence="7">16S rRNA dimethyladenosine transferase</fullName>
    </alternativeName>
    <alternativeName>
        <fullName evidence="7">16S rRNA dimethylase</fullName>
    </alternativeName>
    <alternativeName>
        <fullName evidence="7">S-adenosylmethionine-6-N', N'-adenosyl(rRNA) dimethyltransferase</fullName>
    </alternativeName>
</protein>
<evidence type="ECO:0000313" key="10">
    <source>
        <dbReference type="EMBL" id="KTD34567.1"/>
    </source>
</evidence>
<gene>
    <name evidence="7 10" type="primary">ksgA</name>
    <name evidence="7" type="synonym">rsmA</name>
    <name evidence="10" type="ORF">Lisr_0111</name>
</gene>
<dbReference type="Gene3D" id="1.10.8.100">
    <property type="entry name" value="Ribosomal RNA adenine dimethylase-like, domain 2"/>
    <property type="match status" value="1"/>
</dbReference>
<keyword evidence="2 7" id="KW-0698">rRNA processing</keyword>
<dbReference type="InterPro" id="IPR020598">
    <property type="entry name" value="rRNA_Ade_methylase_Trfase_N"/>
</dbReference>
<comment type="similarity">
    <text evidence="7">Belongs to the class I-like SAM-binding methyltransferase superfamily. rRNA adenine N(6)-methyltransferase family. RsmA subfamily.</text>
</comment>
<dbReference type="InterPro" id="IPR023165">
    <property type="entry name" value="rRNA_Ade_diMease-like_C"/>
</dbReference>
<keyword evidence="4 7" id="KW-0808">Transferase</keyword>
<dbReference type="SMART" id="SM00650">
    <property type="entry name" value="rADc"/>
    <property type="match status" value="1"/>
</dbReference>
<dbReference type="EMBL" id="LNYH01000004">
    <property type="protein sequence ID" value="KTD34567.1"/>
    <property type="molecule type" value="Genomic_DNA"/>
</dbReference>
<dbReference type="STRING" id="454.Lisr_0111"/>
<evidence type="ECO:0000259" key="9">
    <source>
        <dbReference type="SMART" id="SM00650"/>
    </source>
</evidence>
<feature type="binding site" evidence="7 8">
    <location>
        <position position="60"/>
    </location>
    <ligand>
        <name>S-adenosyl-L-methionine</name>
        <dbReference type="ChEBI" id="CHEBI:59789"/>
    </ligand>
</feature>
<dbReference type="PROSITE" id="PS51689">
    <property type="entry name" value="SAM_RNA_A_N6_MT"/>
    <property type="match status" value="1"/>
</dbReference>
<comment type="function">
    <text evidence="7">Specifically dimethylates two adjacent adenosines (A1518 and A1519) in the loop of a conserved hairpin near the 3'-end of 16S rRNA in the 30S particle. May play a critical role in biogenesis of 30S subunits.</text>
</comment>
<dbReference type="SUPFAM" id="SSF53335">
    <property type="entry name" value="S-adenosyl-L-methionine-dependent methyltransferases"/>
    <property type="match status" value="1"/>
</dbReference>
<evidence type="ECO:0000256" key="5">
    <source>
        <dbReference type="ARBA" id="ARBA00022691"/>
    </source>
</evidence>
<dbReference type="AlphaFoldDB" id="A0A0W0WQH5"/>
<keyword evidence="11" id="KW-1185">Reference proteome</keyword>
<dbReference type="HAMAP" id="MF_00607">
    <property type="entry name" value="16SrRNA_methyltr_A"/>
    <property type="match status" value="1"/>
</dbReference>
<proteinExistence type="inferred from homology"/>
<dbReference type="InterPro" id="IPR011530">
    <property type="entry name" value="rRNA_adenine_dimethylase"/>
</dbReference>
<dbReference type="Pfam" id="PF00398">
    <property type="entry name" value="RrnaAD"/>
    <property type="match status" value="1"/>
</dbReference>
<feature type="binding site" evidence="7 8">
    <location>
        <position position="14"/>
    </location>
    <ligand>
        <name>S-adenosyl-L-methionine</name>
        <dbReference type="ChEBI" id="CHEBI:59789"/>
    </ligand>
</feature>
<dbReference type="EC" id="2.1.1.182" evidence="7"/>
<dbReference type="PANTHER" id="PTHR11727:SF7">
    <property type="entry name" value="DIMETHYLADENOSINE TRANSFERASE-RELATED"/>
    <property type="match status" value="1"/>
</dbReference>
<evidence type="ECO:0000256" key="8">
    <source>
        <dbReference type="PROSITE-ProRule" id="PRU01026"/>
    </source>
</evidence>
<dbReference type="PROSITE" id="PS01131">
    <property type="entry name" value="RRNA_A_DIMETH"/>
    <property type="match status" value="1"/>
</dbReference>
<dbReference type="Gene3D" id="3.40.50.150">
    <property type="entry name" value="Vaccinia Virus protein VP39"/>
    <property type="match status" value="1"/>
</dbReference>
<keyword evidence="1 7" id="KW-0963">Cytoplasm</keyword>
<comment type="catalytic activity">
    <reaction evidence="7">
        <text>adenosine(1518)/adenosine(1519) in 16S rRNA + 4 S-adenosyl-L-methionine = N(6)-dimethyladenosine(1518)/N(6)-dimethyladenosine(1519) in 16S rRNA + 4 S-adenosyl-L-homocysteine + 4 H(+)</text>
        <dbReference type="Rhea" id="RHEA:19609"/>
        <dbReference type="Rhea" id="RHEA-COMP:10232"/>
        <dbReference type="Rhea" id="RHEA-COMP:10233"/>
        <dbReference type="ChEBI" id="CHEBI:15378"/>
        <dbReference type="ChEBI" id="CHEBI:57856"/>
        <dbReference type="ChEBI" id="CHEBI:59789"/>
        <dbReference type="ChEBI" id="CHEBI:74411"/>
        <dbReference type="ChEBI" id="CHEBI:74493"/>
        <dbReference type="EC" id="2.1.1.182"/>
    </reaction>
</comment>
<sequence length="256" mass="29107">MKHRPRKRFGQNFLQNEEVVENILQAVHPRPKDNMLEIGPGLGALTRPLLKRLNQLIAIEIDRDLHAQLAALPEGQNKLTLIAADALAFDYRQFGNHLRIIGNLPYNISTPLILHLLKYHTSIDDMHFMLQKEVVDRLAAKPGTKAYGRLTVMVQYHCQVDYLFSVPSEAFHPKPKVESAVVRLVPFKESPFEEVAFERLETLAAKAFAMRRKTLANNLKGVISAEDLSKLGIDPGHRPEQISIKNYVQIAKFIYN</sequence>
<evidence type="ECO:0000256" key="4">
    <source>
        <dbReference type="ARBA" id="ARBA00022679"/>
    </source>
</evidence>
<dbReference type="FunFam" id="1.10.8.100:FF:000001">
    <property type="entry name" value="Ribosomal RNA small subunit methyltransferase A"/>
    <property type="match status" value="1"/>
</dbReference>
<dbReference type="GO" id="GO:0003723">
    <property type="term" value="F:RNA binding"/>
    <property type="evidence" value="ECO:0007669"/>
    <property type="project" value="UniProtKB-UniRule"/>
</dbReference>
<evidence type="ECO:0000256" key="2">
    <source>
        <dbReference type="ARBA" id="ARBA00022552"/>
    </source>
</evidence>
<organism evidence="10 11">
    <name type="scientific">Legionella israelensis</name>
    <dbReference type="NCBI Taxonomy" id="454"/>
    <lineage>
        <taxon>Bacteria</taxon>
        <taxon>Pseudomonadati</taxon>
        <taxon>Pseudomonadota</taxon>
        <taxon>Gammaproteobacteria</taxon>
        <taxon>Legionellales</taxon>
        <taxon>Legionellaceae</taxon>
        <taxon>Legionella</taxon>
    </lineage>
</organism>
<evidence type="ECO:0000313" key="11">
    <source>
        <dbReference type="Proteomes" id="UP000054761"/>
    </source>
</evidence>
<evidence type="ECO:0000256" key="7">
    <source>
        <dbReference type="HAMAP-Rule" id="MF_00607"/>
    </source>
</evidence>
<dbReference type="PANTHER" id="PTHR11727">
    <property type="entry name" value="DIMETHYLADENOSINE TRANSFERASE"/>
    <property type="match status" value="1"/>
</dbReference>
<evidence type="ECO:0000256" key="3">
    <source>
        <dbReference type="ARBA" id="ARBA00022603"/>
    </source>
</evidence>
<keyword evidence="3 7" id="KW-0489">Methyltransferase</keyword>
<comment type="subcellular location">
    <subcellularLocation>
        <location evidence="7">Cytoplasm</location>
    </subcellularLocation>
</comment>
<reference evidence="10 11" key="1">
    <citation type="submission" date="2015-11" db="EMBL/GenBank/DDBJ databases">
        <title>Genomic analysis of 38 Legionella species identifies large and diverse effector repertoires.</title>
        <authorList>
            <person name="Burstein D."/>
            <person name="Amaro F."/>
            <person name="Zusman T."/>
            <person name="Lifshitz Z."/>
            <person name="Cohen O."/>
            <person name="Gilbert J.A."/>
            <person name="Pupko T."/>
            <person name="Shuman H.A."/>
            <person name="Segal G."/>
        </authorList>
    </citation>
    <scope>NUCLEOTIDE SEQUENCE [LARGE SCALE GENOMIC DNA]</scope>
    <source>
        <strain evidence="10 11">Bercovier 4</strain>
    </source>
</reference>
<keyword evidence="6 7" id="KW-0694">RNA-binding</keyword>
<dbReference type="FunFam" id="3.40.50.150:FF:000023">
    <property type="entry name" value="Ribosomal RNA small subunit methyltransferase A"/>
    <property type="match status" value="1"/>
</dbReference>
<dbReference type="RefSeq" id="WP_058500497.1">
    <property type="nucleotide sequence ID" value="NZ_CAAAJA010000015.1"/>
</dbReference>
<evidence type="ECO:0000256" key="1">
    <source>
        <dbReference type="ARBA" id="ARBA00022490"/>
    </source>
</evidence>
<evidence type="ECO:0000256" key="6">
    <source>
        <dbReference type="ARBA" id="ARBA00022884"/>
    </source>
</evidence>
<dbReference type="InterPro" id="IPR029063">
    <property type="entry name" value="SAM-dependent_MTases_sf"/>
</dbReference>
<feature type="binding site" evidence="7 8">
    <location>
        <position position="85"/>
    </location>
    <ligand>
        <name>S-adenosyl-L-methionine</name>
        <dbReference type="ChEBI" id="CHEBI:59789"/>
    </ligand>
</feature>
<dbReference type="PATRIC" id="fig|454.4.peg.118"/>
<feature type="domain" description="Ribosomal RNA adenine methylase transferase N-terminal" evidence="9">
    <location>
        <begin position="19"/>
        <end position="188"/>
    </location>
</feature>
<dbReference type="Proteomes" id="UP000054761">
    <property type="component" value="Unassembled WGS sequence"/>
</dbReference>
<dbReference type="GO" id="GO:0005829">
    <property type="term" value="C:cytosol"/>
    <property type="evidence" value="ECO:0007669"/>
    <property type="project" value="TreeGrafter"/>
</dbReference>
<dbReference type="InterPro" id="IPR020596">
    <property type="entry name" value="rRNA_Ade_Mease_Trfase_CS"/>
</dbReference>
<feature type="binding site" evidence="7 8">
    <location>
        <position position="103"/>
    </location>
    <ligand>
        <name>S-adenosyl-L-methionine</name>
        <dbReference type="ChEBI" id="CHEBI:59789"/>
    </ligand>
</feature>
<name>A0A0W0WQH5_9GAMM</name>
<dbReference type="GO" id="GO:0052908">
    <property type="term" value="F:16S rRNA (adenine(1518)-N(6)/adenine(1519)-N(6))-dimethyltransferase activity"/>
    <property type="evidence" value="ECO:0007669"/>
    <property type="project" value="UniProtKB-EC"/>
</dbReference>
<dbReference type="CDD" id="cd02440">
    <property type="entry name" value="AdoMet_MTases"/>
    <property type="match status" value="1"/>
</dbReference>
<feature type="binding site" evidence="7 8">
    <location>
        <position position="39"/>
    </location>
    <ligand>
        <name>S-adenosyl-L-methionine</name>
        <dbReference type="ChEBI" id="CHEBI:59789"/>
    </ligand>
</feature>
<dbReference type="NCBIfam" id="TIGR00755">
    <property type="entry name" value="ksgA"/>
    <property type="match status" value="1"/>
</dbReference>
<dbReference type="InterPro" id="IPR001737">
    <property type="entry name" value="KsgA/Erm"/>
</dbReference>
<comment type="caution">
    <text evidence="10">The sequence shown here is derived from an EMBL/GenBank/DDBJ whole genome shotgun (WGS) entry which is preliminary data.</text>
</comment>
<feature type="binding site" evidence="7 8">
    <location>
        <position position="12"/>
    </location>
    <ligand>
        <name>S-adenosyl-L-methionine</name>
        <dbReference type="ChEBI" id="CHEBI:59789"/>
    </ligand>
</feature>
<accession>A0A0W0WQH5</accession>
<dbReference type="OrthoDB" id="9814755at2"/>